<gene>
    <name evidence="1" type="ORF">DdX_15450</name>
</gene>
<keyword evidence="2" id="KW-1185">Reference proteome</keyword>
<dbReference type="Proteomes" id="UP001201812">
    <property type="component" value="Unassembled WGS sequence"/>
</dbReference>
<reference evidence="1" key="1">
    <citation type="submission" date="2022-01" db="EMBL/GenBank/DDBJ databases">
        <title>Genome Sequence Resource for Two Populations of Ditylenchus destructor, the Migratory Endoparasitic Phytonematode.</title>
        <authorList>
            <person name="Zhang H."/>
            <person name="Lin R."/>
            <person name="Xie B."/>
        </authorList>
    </citation>
    <scope>NUCLEOTIDE SEQUENCE</scope>
    <source>
        <strain evidence="1">BazhouSP</strain>
    </source>
</reference>
<accession>A0AAD4MQY9</accession>
<evidence type="ECO:0000313" key="1">
    <source>
        <dbReference type="EMBL" id="KAI1702551.1"/>
    </source>
</evidence>
<dbReference type="AlphaFoldDB" id="A0AAD4MQY9"/>
<evidence type="ECO:0000313" key="2">
    <source>
        <dbReference type="Proteomes" id="UP001201812"/>
    </source>
</evidence>
<sequence length="101" mass="11393">MILKLVTDGSTKFNSVIPSPCILSKAKLEPIDNELAEMWDELQDKEGELTDYIEADDCLTTAAVPTIEQIVDEFLVPQQLDNVQYTVIFNSFFNQLLILVV</sequence>
<proteinExistence type="predicted"/>
<name>A0AAD4MQY9_9BILA</name>
<comment type="caution">
    <text evidence="1">The sequence shown here is derived from an EMBL/GenBank/DDBJ whole genome shotgun (WGS) entry which is preliminary data.</text>
</comment>
<dbReference type="EMBL" id="JAKKPZ010000097">
    <property type="protein sequence ID" value="KAI1702551.1"/>
    <property type="molecule type" value="Genomic_DNA"/>
</dbReference>
<protein>
    <submittedName>
        <fullName evidence="1">Uncharacterized protein</fullName>
    </submittedName>
</protein>
<organism evidence="1 2">
    <name type="scientific">Ditylenchus destructor</name>
    <dbReference type="NCBI Taxonomy" id="166010"/>
    <lineage>
        <taxon>Eukaryota</taxon>
        <taxon>Metazoa</taxon>
        <taxon>Ecdysozoa</taxon>
        <taxon>Nematoda</taxon>
        <taxon>Chromadorea</taxon>
        <taxon>Rhabditida</taxon>
        <taxon>Tylenchina</taxon>
        <taxon>Tylenchomorpha</taxon>
        <taxon>Sphaerularioidea</taxon>
        <taxon>Anguinidae</taxon>
        <taxon>Anguininae</taxon>
        <taxon>Ditylenchus</taxon>
    </lineage>
</organism>